<evidence type="ECO:0000256" key="2">
    <source>
        <dbReference type="ARBA" id="ARBA00022737"/>
    </source>
</evidence>
<dbReference type="SUPFAM" id="SSF52058">
    <property type="entry name" value="L domain-like"/>
    <property type="match status" value="4"/>
</dbReference>
<evidence type="ECO:0000259" key="5">
    <source>
        <dbReference type="Pfam" id="PF20178"/>
    </source>
</evidence>
<dbReference type="EMBL" id="CP014205">
    <property type="protein sequence ID" value="AMQ86533.1"/>
    <property type="molecule type" value="Genomic_DNA"/>
</dbReference>
<proteinExistence type="predicted"/>
<dbReference type="PANTHER" id="PTHR48051">
    <property type="match status" value="1"/>
</dbReference>
<keyword evidence="2" id="KW-0677">Repeat</keyword>
<protein>
    <recommendedName>
        <fullName evidence="5">Dermonecrotic toxin N-terminal domain-containing protein</fullName>
    </recommendedName>
</protein>
<feature type="coiled-coil region" evidence="3">
    <location>
        <begin position="1682"/>
        <end position="1709"/>
    </location>
</feature>
<dbReference type="InterPro" id="IPR032675">
    <property type="entry name" value="LRR_dom_sf"/>
</dbReference>
<dbReference type="PROSITE" id="PS51450">
    <property type="entry name" value="LRR"/>
    <property type="match status" value="2"/>
</dbReference>
<dbReference type="Gene3D" id="3.80.10.10">
    <property type="entry name" value="Ribonuclease Inhibitor"/>
    <property type="match status" value="5"/>
</dbReference>
<dbReference type="RefSeq" id="WP_064383629.1">
    <property type="nucleotide sequence ID" value="NZ_CP014205.2"/>
</dbReference>
<dbReference type="InterPro" id="IPR003591">
    <property type="entry name" value="Leu-rich_rpt_typical-subtyp"/>
</dbReference>
<dbReference type="SMART" id="SM00369">
    <property type="entry name" value="LRR_TYP"/>
    <property type="match status" value="12"/>
</dbReference>
<organism evidence="6 7">
    <name type="scientific">Pseudomonas glycinae</name>
    <dbReference type="NCBI Taxonomy" id="1785145"/>
    <lineage>
        <taxon>Bacteria</taxon>
        <taxon>Pseudomonadati</taxon>
        <taxon>Pseudomonadota</taxon>
        <taxon>Gammaproteobacteria</taxon>
        <taxon>Pseudomonadales</taxon>
        <taxon>Pseudomonadaceae</taxon>
        <taxon>Pseudomonas</taxon>
    </lineage>
</organism>
<keyword evidence="3" id="KW-0175">Coiled coil</keyword>
<evidence type="ECO:0000313" key="7">
    <source>
        <dbReference type="Proteomes" id="UP000075187"/>
    </source>
</evidence>
<evidence type="ECO:0000313" key="6">
    <source>
        <dbReference type="EMBL" id="AMQ86533.1"/>
    </source>
</evidence>
<feature type="compositionally biased region" description="Polar residues" evidence="4">
    <location>
        <begin position="1"/>
        <end position="12"/>
    </location>
</feature>
<evidence type="ECO:0000256" key="3">
    <source>
        <dbReference type="SAM" id="Coils"/>
    </source>
</evidence>
<name>A0ABN4MY77_9PSED</name>
<gene>
    <name evidence="6" type="ORF">AWU82_25430</name>
</gene>
<evidence type="ECO:0000256" key="4">
    <source>
        <dbReference type="SAM" id="MobiDB-lite"/>
    </source>
</evidence>
<evidence type="ECO:0000256" key="1">
    <source>
        <dbReference type="ARBA" id="ARBA00022614"/>
    </source>
</evidence>
<dbReference type="InterPro" id="IPR050216">
    <property type="entry name" value="LRR_domain-containing"/>
</dbReference>
<feature type="domain" description="Dermonecrotic toxin N-terminal" evidence="5">
    <location>
        <begin position="87"/>
        <end position="347"/>
    </location>
</feature>
<keyword evidence="7" id="KW-1185">Reference proteome</keyword>
<accession>A0ABN4MY77</accession>
<dbReference type="InterPro" id="IPR046673">
    <property type="entry name" value="ToxA_N"/>
</dbReference>
<dbReference type="InterPro" id="IPR001611">
    <property type="entry name" value="Leu-rich_rpt"/>
</dbReference>
<keyword evidence="1" id="KW-0433">Leucine-rich repeat</keyword>
<feature type="region of interest" description="Disordered" evidence="4">
    <location>
        <begin position="1"/>
        <end position="26"/>
    </location>
</feature>
<reference evidence="6" key="1">
    <citation type="submission" date="2017-12" db="EMBL/GenBank/DDBJ databases">
        <title>Pseudomonas sp. MS586 complete sequence.</title>
        <authorList>
            <person name="Lu S."/>
            <person name="Deng P."/>
        </authorList>
    </citation>
    <scope>NUCLEOTIDE SEQUENCE</scope>
    <source>
        <strain evidence="6">MS586</strain>
    </source>
</reference>
<dbReference type="Pfam" id="PF20178">
    <property type="entry name" value="ToxA_N"/>
    <property type="match status" value="1"/>
</dbReference>
<dbReference type="PANTHER" id="PTHR48051:SF1">
    <property type="entry name" value="RAS SUPPRESSOR PROTEIN 1"/>
    <property type="match status" value="1"/>
</dbReference>
<dbReference type="Proteomes" id="UP000075187">
    <property type="component" value="Chromosome"/>
</dbReference>
<sequence length="2580" mass="288974">MQSPINRASATAETDDRHNPPSHYQPLVNAMPSWLGNASDKRREALKNNRKTLPDTIKTAPQADHDELRAAIANHMSAQNTVDQRLDRVQDASAFATPLLAQALKSRFGVEVDVKETFLRLYIPVTVSGFAIKTGARVWTVSLVEAALHNFEEKETRQGAYESGSSFISRPSATGQFEPLTQVNGKITIPAFTSLCRELDIGARYKTYLEDNLGFTSPVAAAVLSRDVKDSQKAALRAALQLARMNQDIGELYFRLIGGLLDGLEGMRIDRQPLRCHDLTMMSATLTGIVIFTPDLEQARASTRVVAYIPDDPEHPIKEYASPVEMEKELTRQLRAPDYQRFFSRFVLHEQRGHFFSELNRRLSKVTWHKPEAGSPLPAWRDTPVNKPKLQLAVTPIITELWEHLYQGKLNKILNDAATIAVSTATTDANARWALWDSFVNVASSILEIASFVLMPFVPFLGEIMMAYMAYQFLDEAFEWIVDWAEGQITEAAEHFFTALESLIQLGAFALGGGIALTELPKILPAEVMSFIDRFQPVKLRNGKTLYWKPDLKPYERQVKPPEGTGPDRQGLHHYQGESLLPLEQAHYLVSPHEHPGKLYIEHPARADAYRPIVRHNGEGAFHTELERPLEWDAPTVLQRIGHSVESFPAVRREQILKVSGYTQDALRKMHVNQERLPPLLADSIQRCRIDQDLQDFIDRMASDRPEDYSGADPLLQLRLIAEQTPWPQRKTLRFINAQGEIAWQSSADEQLPVTEIRQDSLSDGDVLKTLLQTLSEPEINTLLGEDFGEMHAIEARTRKLRARLAQIAREQRTSLFEQRYQALQQRDEPLIRRAALHEPQLPARLTEELLNTATGSELVMISKGQWPERQQALAEHARQELRVTRAFEGLLLDSVRNPDTDTLALHSLQRLPGWSADVRLEVRGQDPQGQLIDSTGPVDAAIQKVLVLKSDGLWQPYDEQGLQLHGSTDFYTAVLQALPDAQRNALNLQIGEGGKLRQAISDNPLPRTELRLTITPDPVPPPVMDTLRLLGTDGYSRNPPPALRAPRTLDNRIRQIYPRMPEVERIAMAQRLANHPNGAIAELSRLQLEYAQLDSDLNQWLFDLPEINPADGLRRTDDQQMAAIRDRQTFANDLRSCWRREMHGPHGYQMRFSQPIVGNLPALTADFSHVDNLELIGSGEPGALDHFLESFSGLVRMELRDFDLHNLPPRLTTLAGLKQLTLQNCGVVLTPENRSIMSSLNGLTALDLEGNPLGVTFDFTFMPNLTHLNLSSTGLSEIPSGVLDHPRLTSAWLTDNQITTLPDALFEQPAASTAGYDFFGNPLSAATRENVKIYFNRTGSDLGVRPEQTDINRIKALFPDLNDRQSSELIYSLPGSLLQGRLQLDRWESEITRLTSELATWARDTPNRDPSTGELLTPNEHFNQFYEREVFAGRIERLWRHRSTAHPLTRADVLSAQANFIGDMPELSADFSHITALSLNGNKQIRATSPFLRSFPRLKRLILHDFALEQLPQSLAALPVLDTLVLNNCGVTLTGELQLALAGMRELESLELPNNPLGSAPDAGSLPALMYLDLSRTGISDVPPGLAGHPRLKTAIVSDNRISELPEALFDLPAEASAGFDFSGNPLTADTLERIKRYSRDTGMDFGVVAKQADIDATQALFPDLDGEEASEVFYGLPGDLEHGRRQLRHWKAELEQLTADLSQWKMAIPHEHPFSHHPLSPREFLAEHSARTAFAEQLQTLWRSRMPENPRQRGDSLVARVTFIGELPTLTTDFSHIREVSLTGHDALGNVDGFLQPFNTLRHLELHDFNLGQNPLTSMRMTSLQRLVLEHCGLTLTPQSRASLSSLENLRYLNLSRNPLGAHPPLEALPALVQLRMIDTGISSLPDGLLGHPRLLIAMLERNRIRDLPDILFDISARPPKQLSLADNPLSSTTRERIKLCYQQFRQHFGVSMPREDLERIRELFPSLSDDDANRVLYLLPGTLDFGRLQIGRWETELRQLEGDLEKWVTDVPDRYPASGIELTASDRSAEQASRRMFRQEIESFWRERSREHPERRSTVLNLNPAFIGDLPALSADFSHVTTLSITGNAQLRAGTGFLRGFTGLDSLELRDLALTEVPPALTAMPDLQQLVLSNCGVVLDDKGSATLASLKQLVRLDLYSNPLGRLPDIRDLPELEFLDLSNTGITRLPSSLLDPPWLETAILSGNRVTELPAELFDLPASASNGIDLGDNPLDAATRERIKDYFRRTGEDLGVLAEPSDIARVQTLYPALSDKQASDFIYHLEGTLADGRIELARREAELEQLLGDLAAWENDIPVHPVTGLPLPADQRLMQEQIRTALREALLTCWRKTPVEGADASDHQFAFRLPIMGELPTLTADFGHVSDLYLVSTSNHSPRIGRFLEAFTHLESVDIQGYDLPSIPEAVFRMKRLTTLSLPTCNLTLSPQDVAGLASLDQLDLLHLHNNPLGLTPDLSNLQNLTDLDLSTTGIREIPKGVLENLNWMEVDLSGNEITEMPDALMEVPAHVGDRYDLYGNPFSAQAMQRIRAYYQETGMTLNVDDVMEHPQVQTRPSAEIED</sequence>